<dbReference type="PROSITE" id="PS50943">
    <property type="entry name" value="HTH_CROC1"/>
    <property type="match status" value="1"/>
</dbReference>
<evidence type="ECO:0000313" key="3">
    <source>
        <dbReference type="EMBL" id="ATQ43758.1"/>
    </source>
</evidence>
<gene>
    <name evidence="3" type="ORF">CSW64_15835</name>
</gene>
<dbReference type="OrthoDB" id="3034420at2"/>
<dbReference type="InterPro" id="IPR010982">
    <property type="entry name" value="Lambda_DNA-bd_dom_sf"/>
</dbReference>
<name>A0A2D2B0I0_9CAUL</name>
<dbReference type="RefSeq" id="WP_099623007.1">
    <property type="nucleotide sequence ID" value="NZ_CP024201.1"/>
</dbReference>
<dbReference type="Proteomes" id="UP000228945">
    <property type="component" value="Chromosome"/>
</dbReference>
<keyword evidence="1" id="KW-0238">DNA-binding</keyword>
<dbReference type="CDD" id="cd00093">
    <property type="entry name" value="HTH_XRE"/>
    <property type="match status" value="1"/>
</dbReference>
<dbReference type="GO" id="GO:0003677">
    <property type="term" value="F:DNA binding"/>
    <property type="evidence" value="ECO:0007669"/>
    <property type="project" value="UniProtKB-KW"/>
</dbReference>
<dbReference type="InterPro" id="IPR001387">
    <property type="entry name" value="Cro/C1-type_HTH"/>
</dbReference>
<protein>
    <submittedName>
        <fullName evidence="3">Transcriptional regulator</fullName>
    </submittedName>
</protein>
<dbReference type="PANTHER" id="PTHR46558:SF4">
    <property type="entry name" value="DNA-BIDING PHAGE PROTEIN"/>
    <property type="match status" value="1"/>
</dbReference>
<accession>A0A2D2B0I0</accession>
<organism evidence="3 4">
    <name type="scientific">Caulobacter mirabilis</name>
    <dbReference type="NCBI Taxonomy" id="69666"/>
    <lineage>
        <taxon>Bacteria</taxon>
        <taxon>Pseudomonadati</taxon>
        <taxon>Pseudomonadota</taxon>
        <taxon>Alphaproteobacteria</taxon>
        <taxon>Caulobacterales</taxon>
        <taxon>Caulobacteraceae</taxon>
        <taxon>Caulobacter</taxon>
    </lineage>
</organism>
<keyword evidence="4" id="KW-1185">Reference proteome</keyword>
<proteinExistence type="predicted"/>
<evidence type="ECO:0000313" key="4">
    <source>
        <dbReference type="Proteomes" id="UP000228945"/>
    </source>
</evidence>
<evidence type="ECO:0000259" key="2">
    <source>
        <dbReference type="PROSITE" id="PS50943"/>
    </source>
</evidence>
<evidence type="ECO:0000256" key="1">
    <source>
        <dbReference type="ARBA" id="ARBA00023125"/>
    </source>
</evidence>
<dbReference type="SMART" id="SM00530">
    <property type="entry name" value="HTH_XRE"/>
    <property type="match status" value="1"/>
</dbReference>
<reference evidence="3 4" key="1">
    <citation type="submission" date="2017-10" db="EMBL/GenBank/DDBJ databases">
        <title>Genome sequence of Caulobacter mirabilis FWC38.</title>
        <authorList>
            <person name="Fiebig A."/>
            <person name="Crosson S."/>
        </authorList>
    </citation>
    <scope>NUCLEOTIDE SEQUENCE [LARGE SCALE GENOMIC DNA]</scope>
    <source>
        <strain evidence="3 4">FWC 38</strain>
    </source>
</reference>
<dbReference type="AlphaFoldDB" id="A0A2D2B0I0"/>
<sequence length="62" mass="6998">MRNSLRVLRAERALSQADFAALIGVTRQTANALEKGRFDPSLQLALRIARLFERPVETIFQA</sequence>
<dbReference type="SUPFAM" id="SSF47413">
    <property type="entry name" value="lambda repressor-like DNA-binding domains"/>
    <property type="match status" value="1"/>
</dbReference>
<dbReference type="Pfam" id="PF01381">
    <property type="entry name" value="HTH_3"/>
    <property type="match status" value="1"/>
</dbReference>
<dbReference type="EMBL" id="CP024201">
    <property type="protein sequence ID" value="ATQ43758.1"/>
    <property type="molecule type" value="Genomic_DNA"/>
</dbReference>
<dbReference type="KEGG" id="cmb:CSW64_15835"/>
<dbReference type="PANTHER" id="PTHR46558">
    <property type="entry name" value="TRACRIPTIONAL REGULATORY PROTEIN-RELATED-RELATED"/>
    <property type="match status" value="1"/>
</dbReference>
<feature type="domain" description="HTH cro/C1-type" evidence="2">
    <location>
        <begin position="5"/>
        <end position="59"/>
    </location>
</feature>
<dbReference type="Gene3D" id="1.10.260.40">
    <property type="entry name" value="lambda repressor-like DNA-binding domains"/>
    <property type="match status" value="1"/>
</dbReference>